<sequence>MERALGEENVVTLETLNSLGAKLEPNGEFEESKEVYERCLAGRMKVLGGEHKNTLGTLSNLGVAYWELRNNEKALEYYEGSERMLGKTHPRTLDTVMNIACVYDEGLENYGKAEELYESALEGKEAQLGKDEENTIRSARNLRNCLVRSGNYERLAQLLAVYPKLKTN</sequence>
<accession>A0A9W7F0T6</accession>
<dbReference type="PANTHER" id="PTHR46082:SF6">
    <property type="entry name" value="AAA+ ATPASE DOMAIN-CONTAINING PROTEIN-RELATED"/>
    <property type="match status" value="1"/>
</dbReference>
<dbReference type="PANTHER" id="PTHR46082">
    <property type="entry name" value="ATP/GTP-BINDING PROTEIN-RELATED"/>
    <property type="match status" value="1"/>
</dbReference>
<dbReference type="EMBL" id="BRXW01000001">
    <property type="protein sequence ID" value="GMH98898.1"/>
    <property type="molecule type" value="Genomic_DNA"/>
</dbReference>
<proteinExistence type="predicted"/>
<dbReference type="OrthoDB" id="10031679at2759"/>
<evidence type="ECO:0000313" key="1">
    <source>
        <dbReference type="EMBL" id="GMH98898.1"/>
    </source>
</evidence>
<comment type="caution">
    <text evidence="1">The sequence shown here is derived from an EMBL/GenBank/DDBJ whole genome shotgun (WGS) entry which is preliminary data.</text>
</comment>
<organism evidence="1 2">
    <name type="scientific">Triparma laevis f. longispina</name>
    <dbReference type="NCBI Taxonomy" id="1714387"/>
    <lineage>
        <taxon>Eukaryota</taxon>
        <taxon>Sar</taxon>
        <taxon>Stramenopiles</taxon>
        <taxon>Ochrophyta</taxon>
        <taxon>Bolidophyceae</taxon>
        <taxon>Parmales</taxon>
        <taxon>Triparmaceae</taxon>
        <taxon>Triparma</taxon>
    </lineage>
</organism>
<protein>
    <submittedName>
        <fullName evidence="1">Uncharacterized protein</fullName>
    </submittedName>
</protein>
<dbReference type="AlphaFoldDB" id="A0A9W7F0T6"/>
<gene>
    <name evidence="1" type="ORF">TrLO_g14207</name>
</gene>
<keyword evidence="2" id="KW-1185">Reference proteome</keyword>
<dbReference type="InterPro" id="IPR011990">
    <property type="entry name" value="TPR-like_helical_dom_sf"/>
</dbReference>
<dbReference type="Pfam" id="PF13424">
    <property type="entry name" value="TPR_12"/>
    <property type="match status" value="1"/>
</dbReference>
<dbReference type="Gene3D" id="1.25.40.10">
    <property type="entry name" value="Tetratricopeptide repeat domain"/>
    <property type="match status" value="1"/>
</dbReference>
<dbReference type="Proteomes" id="UP001165122">
    <property type="component" value="Unassembled WGS sequence"/>
</dbReference>
<dbReference type="SUPFAM" id="SSF48452">
    <property type="entry name" value="TPR-like"/>
    <property type="match status" value="1"/>
</dbReference>
<evidence type="ECO:0000313" key="2">
    <source>
        <dbReference type="Proteomes" id="UP001165122"/>
    </source>
</evidence>
<reference evidence="2" key="1">
    <citation type="journal article" date="2023" name="Commun. Biol.">
        <title>Genome analysis of Parmales, the sister group of diatoms, reveals the evolutionary specialization of diatoms from phago-mixotrophs to photoautotrophs.</title>
        <authorList>
            <person name="Ban H."/>
            <person name="Sato S."/>
            <person name="Yoshikawa S."/>
            <person name="Yamada K."/>
            <person name="Nakamura Y."/>
            <person name="Ichinomiya M."/>
            <person name="Sato N."/>
            <person name="Blanc-Mathieu R."/>
            <person name="Endo H."/>
            <person name="Kuwata A."/>
            <person name="Ogata H."/>
        </authorList>
    </citation>
    <scope>NUCLEOTIDE SEQUENCE [LARGE SCALE GENOMIC DNA]</scope>
    <source>
        <strain evidence="2">NIES 3700</strain>
    </source>
</reference>
<dbReference type="InterPro" id="IPR053137">
    <property type="entry name" value="NLR-like"/>
</dbReference>
<name>A0A9W7F0T6_9STRA</name>